<dbReference type="STRING" id="1802620.A3D91_03030"/>
<feature type="transmembrane region" description="Helical" evidence="8">
    <location>
        <begin position="319"/>
        <end position="338"/>
    </location>
</feature>
<evidence type="ECO:0000256" key="4">
    <source>
        <dbReference type="ARBA" id="ARBA00022679"/>
    </source>
</evidence>
<comment type="caution">
    <text evidence="10">The sequence shown here is derived from an EMBL/GenBank/DDBJ whole genome shotgun (WGS) entry which is preliminary data.</text>
</comment>
<keyword evidence="2" id="KW-1003">Cell membrane</keyword>
<evidence type="ECO:0000259" key="9">
    <source>
        <dbReference type="Pfam" id="PF13231"/>
    </source>
</evidence>
<feature type="transmembrane region" description="Helical" evidence="8">
    <location>
        <begin position="202"/>
        <end position="223"/>
    </location>
</feature>
<keyword evidence="4" id="KW-0808">Transferase</keyword>
<evidence type="ECO:0000256" key="3">
    <source>
        <dbReference type="ARBA" id="ARBA00022676"/>
    </source>
</evidence>
<name>A0A1F4V883_UNCKA</name>
<evidence type="ECO:0000256" key="5">
    <source>
        <dbReference type="ARBA" id="ARBA00022692"/>
    </source>
</evidence>
<dbReference type="InterPro" id="IPR050297">
    <property type="entry name" value="LipidA_mod_glycosyltrf_83"/>
</dbReference>
<feature type="transmembrane region" description="Helical" evidence="8">
    <location>
        <begin position="138"/>
        <end position="156"/>
    </location>
</feature>
<evidence type="ECO:0000313" key="10">
    <source>
        <dbReference type="EMBL" id="OGC53358.1"/>
    </source>
</evidence>
<protein>
    <recommendedName>
        <fullName evidence="9">Glycosyltransferase RgtA/B/C/D-like domain-containing protein</fullName>
    </recommendedName>
</protein>
<feature type="domain" description="Glycosyltransferase RgtA/B/C/D-like" evidence="9">
    <location>
        <begin position="65"/>
        <end position="216"/>
    </location>
</feature>
<dbReference type="GO" id="GO:0016763">
    <property type="term" value="F:pentosyltransferase activity"/>
    <property type="evidence" value="ECO:0007669"/>
    <property type="project" value="TreeGrafter"/>
</dbReference>
<proteinExistence type="predicted"/>
<dbReference type="Pfam" id="PF13231">
    <property type="entry name" value="PMT_2"/>
    <property type="match status" value="1"/>
</dbReference>
<sequence length="499" mass="58123">MSVVPGFSIKSLSKIELIIISVLLSVSFILRFPQLGYSHFYGDETKAVFYNKSISITDYLLDQRKGPVQFIITWLTENTFNSFNEVYIRLPFALSGFLSVIIFYLIVRNMFGWKEAAFASSLFTLSGFNIAFSRTAQYQSVLIMFCLVSIFLSLLYEKNKKVMLIFLSSIFLSLGILTHYDSLFFVIPAAMIFFKSSGIKNFTIYFLIPVIIFSTVFYGPYLINGYFSERTQNYVIRRITGQEYRPSSSVYTMKVYNPDVFYLLIMLFSFFYFANESEQNSRRRYFATGINYKKITVFFWFLIPFIVFELIFQNPGTHINNYLIPIYIMSGVGFVNLIEKNSVSFKLKKIMIGTVTATLLVSLLIKASVYIPFLNTGYPWKDQYTLYNLRKANNNYHLYLYGFPYYRGWDVVREYMLTKKGVRGIYTNDNAILAEYYLREFDITPPGSNYLPQYYIDVVDNQEFKLADPVLLSSYSIEKEIYVDGILNATIYKKLISVL</sequence>
<feature type="transmembrane region" description="Helical" evidence="8">
    <location>
        <begin position="295"/>
        <end position="313"/>
    </location>
</feature>
<evidence type="ECO:0000256" key="2">
    <source>
        <dbReference type="ARBA" id="ARBA00022475"/>
    </source>
</evidence>
<evidence type="ECO:0000313" key="11">
    <source>
        <dbReference type="Proteomes" id="UP000178127"/>
    </source>
</evidence>
<dbReference type="InterPro" id="IPR038731">
    <property type="entry name" value="RgtA/B/C-like"/>
</dbReference>
<keyword evidence="3" id="KW-0328">Glycosyltransferase</keyword>
<evidence type="ECO:0000256" key="6">
    <source>
        <dbReference type="ARBA" id="ARBA00022989"/>
    </source>
</evidence>
<dbReference type="GO" id="GO:0005886">
    <property type="term" value="C:plasma membrane"/>
    <property type="evidence" value="ECO:0007669"/>
    <property type="project" value="UniProtKB-SubCell"/>
</dbReference>
<feature type="transmembrane region" description="Helical" evidence="8">
    <location>
        <begin position="162"/>
        <end position="190"/>
    </location>
</feature>
<dbReference type="AlphaFoldDB" id="A0A1F4V883"/>
<dbReference type="Proteomes" id="UP000178127">
    <property type="component" value="Unassembled WGS sequence"/>
</dbReference>
<comment type="subcellular location">
    <subcellularLocation>
        <location evidence="1">Cell membrane</location>
        <topology evidence="1">Multi-pass membrane protein</topology>
    </subcellularLocation>
</comment>
<dbReference type="PANTHER" id="PTHR33908:SF11">
    <property type="entry name" value="MEMBRANE PROTEIN"/>
    <property type="match status" value="1"/>
</dbReference>
<evidence type="ECO:0000256" key="8">
    <source>
        <dbReference type="SAM" id="Phobius"/>
    </source>
</evidence>
<feature type="transmembrane region" description="Helical" evidence="8">
    <location>
        <begin position="350"/>
        <end position="373"/>
    </location>
</feature>
<feature type="transmembrane region" description="Helical" evidence="8">
    <location>
        <begin position="86"/>
        <end position="107"/>
    </location>
</feature>
<keyword evidence="7 8" id="KW-0472">Membrane</keyword>
<reference evidence="10 11" key="1">
    <citation type="journal article" date="2016" name="Nat. Commun.">
        <title>Thousands of microbial genomes shed light on interconnected biogeochemical processes in an aquifer system.</title>
        <authorList>
            <person name="Anantharaman K."/>
            <person name="Brown C.T."/>
            <person name="Hug L.A."/>
            <person name="Sharon I."/>
            <person name="Castelle C.J."/>
            <person name="Probst A.J."/>
            <person name="Thomas B.C."/>
            <person name="Singh A."/>
            <person name="Wilkins M.J."/>
            <person name="Karaoz U."/>
            <person name="Brodie E.L."/>
            <person name="Williams K.H."/>
            <person name="Hubbard S.S."/>
            <person name="Banfield J.F."/>
        </authorList>
    </citation>
    <scope>NUCLEOTIDE SEQUENCE [LARGE SCALE GENOMIC DNA]</scope>
</reference>
<evidence type="ECO:0000256" key="1">
    <source>
        <dbReference type="ARBA" id="ARBA00004651"/>
    </source>
</evidence>
<feature type="transmembrane region" description="Helical" evidence="8">
    <location>
        <begin position="255"/>
        <end position="274"/>
    </location>
</feature>
<dbReference type="PANTHER" id="PTHR33908">
    <property type="entry name" value="MANNOSYLTRANSFERASE YKCB-RELATED"/>
    <property type="match status" value="1"/>
</dbReference>
<evidence type="ECO:0000256" key="7">
    <source>
        <dbReference type="ARBA" id="ARBA00023136"/>
    </source>
</evidence>
<keyword evidence="6 8" id="KW-1133">Transmembrane helix</keyword>
<organism evidence="10 11">
    <name type="scientific">candidate division WWE3 bacterium RIFCSPHIGHO2_02_FULL_38_14</name>
    <dbReference type="NCBI Taxonomy" id="1802620"/>
    <lineage>
        <taxon>Bacteria</taxon>
        <taxon>Katanobacteria</taxon>
    </lineage>
</organism>
<gene>
    <name evidence="10" type="ORF">A3D91_03030</name>
</gene>
<keyword evidence="5 8" id="KW-0812">Transmembrane</keyword>
<dbReference type="GO" id="GO:0009103">
    <property type="term" value="P:lipopolysaccharide biosynthetic process"/>
    <property type="evidence" value="ECO:0007669"/>
    <property type="project" value="UniProtKB-ARBA"/>
</dbReference>
<feature type="transmembrane region" description="Helical" evidence="8">
    <location>
        <begin position="12"/>
        <end position="32"/>
    </location>
</feature>
<accession>A0A1F4V883</accession>
<dbReference type="EMBL" id="MEVD01000015">
    <property type="protein sequence ID" value="OGC53358.1"/>
    <property type="molecule type" value="Genomic_DNA"/>
</dbReference>